<reference evidence="7 8" key="1">
    <citation type="submission" date="2019-09" db="EMBL/GenBank/DDBJ databases">
        <authorList>
            <person name="Depoorter E."/>
        </authorList>
    </citation>
    <scope>NUCLEOTIDE SEQUENCE [LARGE SCALE GENOMIC DNA]</scope>
    <source>
        <strain evidence="7">LMG 6863</strain>
    </source>
</reference>
<dbReference type="InterPro" id="IPR013572">
    <property type="entry name" value="Tscrpt_reg_MAATS_C"/>
</dbReference>
<keyword evidence="3 5" id="KW-0238">DNA-binding</keyword>
<dbReference type="InterPro" id="IPR050109">
    <property type="entry name" value="HTH-type_TetR-like_transc_reg"/>
</dbReference>
<keyword evidence="2" id="KW-0805">Transcription regulation</keyword>
<sequence length="213" mass="24914">MTRRTKEDMLITRNKILDAAELVFFEKGVAHTALADIAQRAGLTRGAIYWHFKHKINLFDAILERVRLPIDELKSIPKRARRNPVLRLRRVLVGYLLDITRDPQLNRVFSILFLKCEYTGEMGPILLRTRYFTIELLEQFHQILTSAVEKQQLPETLDTRRSALILHTFVCGFIRDMLMLPDIIDAEKHAMKLVDGCIDMLRHSRAMRKSRFV</sequence>
<dbReference type="PANTHER" id="PTHR30055">
    <property type="entry name" value="HTH-TYPE TRANSCRIPTIONAL REGULATOR RUTR"/>
    <property type="match status" value="1"/>
</dbReference>
<keyword evidence="4" id="KW-0804">Transcription</keyword>
<dbReference type="GO" id="GO:0003700">
    <property type="term" value="F:DNA-binding transcription factor activity"/>
    <property type="evidence" value="ECO:0007669"/>
    <property type="project" value="TreeGrafter"/>
</dbReference>
<dbReference type="Gene3D" id="1.10.357.10">
    <property type="entry name" value="Tetracycline Repressor, domain 2"/>
    <property type="match status" value="1"/>
</dbReference>
<dbReference type="GO" id="GO:0000976">
    <property type="term" value="F:transcription cis-regulatory region binding"/>
    <property type="evidence" value="ECO:0007669"/>
    <property type="project" value="TreeGrafter"/>
</dbReference>
<feature type="domain" description="HTH tetR-type" evidence="6">
    <location>
        <begin position="10"/>
        <end position="70"/>
    </location>
</feature>
<dbReference type="Pfam" id="PF08361">
    <property type="entry name" value="TetR_C_2"/>
    <property type="match status" value="1"/>
</dbReference>
<dbReference type="InterPro" id="IPR001647">
    <property type="entry name" value="HTH_TetR"/>
</dbReference>
<evidence type="ECO:0000256" key="3">
    <source>
        <dbReference type="ARBA" id="ARBA00023125"/>
    </source>
</evidence>
<name>A0A6P2RGR7_BURL3</name>
<dbReference type="PANTHER" id="PTHR30055:SF240">
    <property type="entry name" value="HTH-TYPE TRANSCRIPTIONAL REGULATOR ACRR"/>
    <property type="match status" value="1"/>
</dbReference>
<accession>A0A6P2RGR7</accession>
<gene>
    <name evidence="7" type="ORF">BLA6863_06698</name>
</gene>
<dbReference type="Proteomes" id="UP000494170">
    <property type="component" value="Unassembled WGS sequence"/>
</dbReference>
<evidence type="ECO:0000259" key="6">
    <source>
        <dbReference type="PROSITE" id="PS50977"/>
    </source>
</evidence>
<evidence type="ECO:0000256" key="2">
    <source>
        <dbReference type="ARBA" id="ARBA00023015"/>
    </source>
</evidence>
<feature type="DNA-binding region" description="H-T-H motif" evidence="5">
    <location>
        <begin position="33"/>
        <end position="52"/>
    </location>
</feature>
<dbReference type="Pfam" id="PF00440">
    <property type="entry name" value="TetR_N"/>
    <property type="match status" value="1"/>
</dbReference>
<dbReference type="PRINTS" id="PR00455">
    <property type="entry name" value="HTHTETR"/>
</dbReference>
<dbReference type="AlphaFoldDB" id="A0A6P2RGR7"/>
<evidence type="ECO:0000256" key="4">
    <source>
        <dbReference type="ARBA" id="ARBA00023163"/>
    </source>
</evidence>
<dbReference type="SUPFAM" id="SSF48498">
    <property type="entry name" value="Tetracyclin repressor-like, C-terminal domain"/>
    <property type="match status" value="1"/>
</dbReference>
<dbReference type="PROSITE" id="PS50977">
    <property type="entry name" value="HTH_TETR_2"/>
    <property type="match status" value="1"/>
</dbReference>
<evidence type="ECO:0000313" key="8">
    <source>
        <dbReference type="Proteomes" id="UP000494170"/>
    </source>
</evidence>
<keyword evidence="1" id="KW-0678">Repressor</keyword>
<dbReference type="SUPFAM" id="SSF46689">
    <property type="entry name" value="Homeodomain-like"/>
    <property type="match status" value="1"/>
</dbReference>
<proteinExistence type="predicted"/>
<evidence type="ECO:0000256" key="5">
    <source>
        <dbReference type="PROSITE-ProRule" id="PRU00335"/>
    </source>
</evidence>
<organism evidence="7 8">
    <name type="scientific">Burkholderia lata (strain ATCC 17760 / DSM 23089 / LMG 22485 / NCIMB 9086 / R18194 / 383)</name>
    <dbReference type="NCBI Taxonomy" id="482957"/>
    <lineage>
        <taxon>Bacteria</taxon>
        <taxon>Pseudomonadati</taxon>
        <taxon>Pseudomonadota</taxon>
        <taxon>Betaproteobacteria</taxon>
        <taxon>Burkholderiales</taxon>
        <taxon>Burkholderiaceae</taxon>
        <taxon>Burkholderia</taxon>
        <taxon>Burkholderia cepacia complex</taxon>
    </lineage>
</organism>
<dbReference type="RefSeq" id="WP_174946500.1">
    <property type="nucleotide sequence ID" value="NZ_CABVPY010000070.1"/>
</dbReference>
<dbReference type="EMBL" id="CABVPY010000070">
    <property type="protein sequence ID" value="VWC35986.1"/>
    <property type="molecule type" value="Genomic_DNA"/>
</dbReference>
<protein>
    <submittedName>
        <fullName evidence="7">TetR family transcriptional regulator</fullName>
    </submittedName>
</protein>
<evidence type="ECO:0000313" key="7">
    <source>
        <dbReference type="EMBL" id="VWC35986.1"/>
    </source>
</evidence>
<dbReference type="InterPro" id="IPR009057">
    <property type="entry name" value="Homeodomain-like_sf"/>
</dbReference>
<dbReference type="InterPro" id="IPR036271">
    <property type="entry name" value="Tet_transcr_reg_TetR-rel_C_sf"/>
</dbReference>
<evidence type="ECO:0000256" key="1">
    <source>
        <dbReference type="ARBA" id="ARBA00022491"/>
    </source>
</evidence>